<dbReference type="Proteomes" id="UP000050865">
    <property type="component" value="Unassembled WGS sequence"/>
</dbReference>
<dbReference type="PATRIC" id="fig|1423730.4.peg.1480"/>
<evidence type="ECO:0000313" key="4">
    <source>
        <dbReference type="EMBL" id="KRN23554.1"/>
    </source>
</evidence>
<dbReference type="GO" id="GO:0016491">
    <property type="term" value="F:oxidoreductase activity"/>
    <property type="evidence" value="ECO:0007669"/>
    <property type="project" value="UniProtKB-KW"/>
</dbReference>
<keyword evidence="5" id="KW-1185">Reference proteome</keyword>
<dbReference type="AlphaFoldDB" id="A0A0R2F547"/>
<dbReference type="InterPro" id="IPR029479">
    <property type="entry name" value="Nitroreductase"/>
</dbReference>
<comment type="caution">
    <text evidence="4">The sequence shown here is derived from an EMBL/GenBank/DDBJ whole genome shotgun (WGS) entry which is preliminary data.</text>
</comment>
<dbReference type="InterPro" id="IPR000415">
    <property type="entry name" value="Nitroreductase-like"/>
</dbReference>
<dbReference type="PANTHER" id="PTHR43673:SF10">
    <property type="entry name" value="NADH DEHYDROGENASE_NAD(P)H NITROREDUCTASE XCC3605-RELATED"/>
    <property type="match status" value="1"/>
</dbReference>
<organism evidence="4 5">
    <name type="scientific">Lacticaseibacillus camelliae DSM 22697 = JCM 13995</name>
    <dbReference type="NCBI Taxonomy" id="1423730"/>
    <lineage>
        <taxon>Bacteria</taxon>
        <taxon>Bacillati</taxon>
        <taxon>Bacillota</taxon>
        <taxon>Bacilli</taxon>
        <taxon>Lactobacillales</taxon>
        <taxon>Lactobacillaceae</taxon>
        <taxon>Lacticaseibacillus</taxon>
    </lineage>
</organism>
<dbReference type="Pfam" id="PF00881">
    <property type="entry name" value="Nitroreductase"/>
    <property type="match status" value="1"/>
</dbReference>
<feature type="domain" description="Nitroreductase" evidence="3">
    <location>
        <begin position="84"/>
        <end position="138"/>
    </location>
</feature>
<dbReference type="EMBL" id="AYZJ01000027">
    <property type="protein sequence ID" value="KRN23554.1"/>
    <property type="molecule type" value="Genomic_DNA"/>
</dbReference>
<evidence type="ECO:0000313" key="5">
    <source>
        <dbReference type="Proteomes" id="UP000050865"/>
    </source>
</evidence>
<keyword evidence="2" id="KW-0560">Oxidoreductase</keyword>
<comment type="similarity">
    <text evidence="1">Belongs to the nitroreductase family.</text>
</comment>
<proteinExistence type="inferred from homology"/>
<accession>A0A0R2F547</accession>
<reference evidence="4 5" key="1">
    <citation type="journal article" date="2015" name="Genome Announc.">
        <title>Expanding the biotechnology potential of lactobacilli through comparative genomics of 213 strains and associated genera.</title>
        <authorList>
            <person name="Sun Z."/>
            <person name="Harris H.M."/>
            <person name="McCann A."/>
            <person name="Guo C."/>
            <person name="Argimon S."/>
            <person name="Zhang W."/>
            <person name="Yang X."/>
            <person name="Jeffery I.B."/>
            <person name="Cooney J.C."/>
            <person name="Kagawa T.F."/>
            <person name="Liu W."/>
            <person name="Song Y."/>
            <person name="Salvetti E."/>
            <person name="Wrobel A."/>
            <person name="Rasinkangas P."/>
            <person name="Parkhill J."/>
            <person name="Rea M.C."/>
            <person name="O'Sullivan O."/>
            <person name="Ritari J."/>
            <person name="Douillard F.P."/>
            <person name="Paul Ross R."/>
            <person name="Yang R."/>
            <person name="Briner A.E."/>
            <person name="Felis G.E."/>
            <person name="de Vos W.M."/>
            <person name="Barrangou R."/>
            <person name="Klaenhammer T.R."/>
            <person name="Caufield P.W."/>
            <person name="Cui Y."/>
            <person name="Zhang H."/>
            <person name="O'Toole P.W."/>
        </authorList>
    </citation>
    <scope>NUCLEOTIDE SEQUENCE [LARGE SCALE GENOMIC DNA]</scope>
    <source>
        <strain evidence="4 5">DSM 22697</strain>
    </source>
</reference>
<name>A0A0R2F547_9LACO</name>
<dbReference type="PANTHER" id="PTHR43673">
    <property type="entry name" value="NAD(P)H NITROREDUCTASE YDGI-RELATED"/>
    <property type="match status" value="1"/>
</dbReference>
<evidence type="ECO:0000256" key="1">
    <source>
        <dbReference type="ARBA" id="ARBA00007118"/>
    </source>
</evidence>
<dbReference type="Gene3D" id="3.40.109.10">
    <property type="entry name" value="NADH Oxidase"/>
    <property type="match status" value="1"/>
</dbReference>
<evidence type="ECO:0000256" key="2">
    <source>
        <dbReference type="ARBA" id="ARBA00023002"/>
    </source>
</evidence>
<sequence>MIVDDEAGKDKLRSYFMKFNKPQLDTCSAMIQIFGDTLAFKSYRDLWNKACEDGRITPAKRDEVLNTFLPLYEKAPKSMLVNDSTVDSTIAATQLMLIARAHGYESNPIGGYDTTKAAKVFGLDPERYVPVMAIALGKPAKDGKDEMKSARYPVDKVIEFA</sequence>
<dbReference type="STRING" id="1423730.FC75_GL001408"/>
<gene>
    <name evidence="4" type="ORF">FC75_GL001408</name>
</gene>
<protein>
    <submittedName>
        <fullName evidence="4">NAD(P)H-dependent quinone reductase</fullName>
    </submittedName>
</protein>
<evidence type="ECO:0000259" key="3">
    <source>
        <dbReference type="Pfam" id="PF00881"/>
    </source>
</evidence>
<dbReference type="SUPFAM" id="SSF55469">
    <property type="entry name" value="FMN-dependent nitroreductase-like"/>
    <property type="match status" value="1"/>
</dbReference>